<evidence type="ECO:0000313" key="2">
    <source>
        <dbReference type="Proteomes" id="UP001152795"/>
    </source>
</evidence>
<dbReference type="OrthoDB" id="6193512at2759"/>
<reference evidence="1" key="1">
    <citation type="submission" date="2020-04" db="EMBL/GenBank/DDBJ databases">
        <authorList>
            <person name="Alioto T."/>
            <person name="Alioto T."/>
            <person name="Gomez Garrido J."/>
        </authorList>
    </citation>
    <scope>NUCLEOTIDE SEQUENCE</scope>
    <source>
        <strain evidence="1">A484AB</strain>
    </source>
</reference>
<comment type="caution">
    <text evidence="1">The sequence shown here is derived from an EMBL/GenBank/DDBJ whole genome shotgun (WGS) entry which is preliminary data.</text>
</comment>
<organism evidence="1 2">
    <name type="scientific">Paramuricea clavata</name>
    <name type="common">Red gorgonian</name>
    <name type="synonym">Violescent sea-whip</name>
    <dbReference type="NCBI Taxonomy" id="317549"/>
    <lineage>
        <taxon>Eukaryota</taxon>
        <taxon>Metazoa</taxon>
        <taxon>Cnidaria</taxon>
        <taxon>Anthozoa</taxon>
        <taxon>Octocorallia</taxon>
        <taxon>Malacalcyonacea</taxon>
        <taxon>Plexauridae</taxon>
        <taxon>Paramuricea</taxon>
    </lineage>
</organism>
<accession>A0A6S7G1N9</accession>
<dbReference type="EMBL" id="CACRXK020001071">
    <property type="protein sequence ID" value="CAB3986784.1"/>
    <property type="molecule type" value="Genomic_DNA"/>
</dbReference>
<evidence type="ECO:0000313" key="1">
    <source>
        <dbReference type="EMBL" id="CAB3986784.1"/>
    </source>
</evidence>
<gene>
    <name evidence="1" type="ORF">PACLA_8A034617</name>
</gene>
<protein>
    <submittedName>
        <fullName evidence="1">Uncharacterized protein</fullName>
    </submittedName>
</protein>
<proteinExistence type="predicted"/>
<name>A0A6S7G1N9_PARCT</name>
<dbReference type="Proteomes" id="UP001152795">
    <property type="component" value="Unassembled WGS sequence"/>
</dbReference>
<dbReference type="AlphaFoldDB" id="A0A6S7G1N9"/>
<keyword evidence="2" id="KW-1185">Reference proteome</keyword>
<sequence length="196" mass="22536">MDNIEDVFEDLTEYVMIENNKELNLKLPNTIVAMKSCTNAGEPLKNILKRGARVKIFWGKDDCKDTGWHEGWYLAIVKEVLDFEETMANITYVVEPKCLYEMNVSQLLNEGHLMLHNGSELEQFFEIGSQVKVKWTKDEIGDSHWRPGWYVGEVQTSDLDSDEIEVMLYSEPDVTYCYDVTFGVANGSLQMVNAIF</sequence>